<feature type="non-terminal residue" evidence="2">
    <location>
        <position position="393"/>
    </location>
</feature>
<evidence type="ECO:0000313" key="3">
    <source>
        <dbReference type="Proteomes" id="UP001054857"/>
    </source>
</evidence>
<dbReference type="AlphaFoldDB" id="A0AAD3HQ97"/>
<name>A0AAD3HQ97_9CHLO</name>
<organism evidence="2 3">
    <name type="scientific">Astrephomene gubernaculifera</name>
    <dbReference type="NCBI Taxonomy" id="47775"/>
    <lineage>
        <taxon>Eukaryota</taxon>
        <taxon>Viridiplantae</taxon>
        <taxon>Chlorophyta</taxon>
        <taxon>core chlorophytes</taxon>
        <taxon>Chlorophyceae</taxon>
        <taxon>CS clade</taxon>
        <taxon>Chlamydomonadales</taxon>
        <taxon>Astrephomenaceae</taxon>
        <taxon>Astrephomene</taxon>
    </lineage>
</organism>
<dbReference type="EMBL" id="BMAR01000033">
    <property type="protein sequence ID" value="GFR49849.1"/>
    <property type="molecule type" value="Genomic_DNA"/>
</dbReference>
<feature type="compositionally biased region" description="Low complexity" evidence="1">
    <location>
        <begin position="240"/>
        <end position="254"/>
    </location>
</feature>
<evidence type="ECO:0000313" key="2">
    <source>
        <dbReference type="EMBL" id="GFR49849.1"/>
    </source>
</evidence>
<evidence type="ECO:0000256" key="1">
    <source>
        <dbReference type="SAM" id="MobiDB-lite"/>
    </source>
</evidence>
<gene>
    <name evidence="2" type="ORF">Agub_g11949</name>
</gene>
<feature type="region of interest" description="Disordered" evidence="1">
    <location>
        <begin position="275"/>
        <end position="356"/>
    </location>
</feature>
<accession>A0AAD3HQ97</accession>
<feature type="compositionally biased region" description="Polar residues" evidence="1">
    <location>
        <begin position="332"/>
        <end position="345"/>
    </location>
</feature>
<feature type="region of interest" description="Disordered" evidence="1">
    <location>
        <begin position="132"/>
        <end position="173"/>
    </location>
</feature>
<feature type="region of interest" description="Disordered" evidence="1">
    <location>
        <begin position="1"/>
        <end position="73"/>
    </location>
</feature>
<dbReference type="Proteomes" id="UP001054857">
    <property type="component" value="Unassembled WGS sequence"/>
</dbReference>
<proteinExistence type="predicted"/>
<reference evidence="2 3" key="1">
    <citation type="journal article" date="2021" name="Sci. Rep.">
        <title>Genome sequencing of the multicellular alga Astrephomene provides insights into convergent evolution of germ-soma differentiation.</title>
        <authorList>
            <person name="Yamashita S."/>
            <person name="Yamamoto K."/>
            <person name="Matsuzaki R."/>
            <person name="Suzuki S."/>
            <person name="Yamaguchi H."/>
            <person name="Hirooka S."/>
            <person name="Minakuchi Y."/>
            <person name="Miyagishima S."/>
            <person name="Kawachi M."/>
            <person name="Toyoda A."/>
            <person name="Nozaki H."/>
        </authorList>
    </citation>
    <scope>NUCLEOTIDE SEQUENCE [LARGE SCALE GENOMIC DNA]</scope>
    <source>
        <strain evidence="2 3">NIES-4017</strain>
    </source>
</reference>
<feature type="compositionally biased region" description="Low complexity" evidence="1">
    <location>
        <begin position="91"/>
        <end position="106"/>
    </location>
</feature>
<comment type="caution">
    <text evidence="2">The sequence shown here is derived from an EMBL/GenBank/DDBJ whole genome shotgun (WGS) entry which is preliminary data.</text>
</comment>
<feature type="region of interest" description="Disordered" evidence="1">
    <location>
        <begin position="91"/>
        <end position="113"/>
    </location>
</feature>
<protein>
    <submittedName>
        <fullName evidence="2">Uncharacterized protein</fullName>
    </submittedName>
</protein>
<feature type="compositionally biased region" description="Low complexity" evidence="1">
    <location>
        <begin position="43"/>
        <end position="54"/>
    </location>
</feature>
<feature type="compositionally biased region" description="Polar residues" evidence="1">
    <location>
        <begin position="163"/>
        <end position="173"/>
    </location>
</feature>
<keyword evidence="3" id="KW-1185">Reference proteome</keyword>
<sequence length="393" mass="39497">SDRRTATKTDGGAPGLQSSSSATAGDDGDGSRNRGWVGGCAGNGSRNDNSRSNSSGGGGGVSEPGKPSAVRAAEVAGCSMHEIGAGSAAVVAGSGSAGAAGDRGNAAAGGGCGSGGCAGELRVESRSASLRWQHSRNMQPQRSILKKDSLPHAPHPPPCALQRLSQDTPSSHNGLTVLTPTSTGLTPTTCTAMTATTTTSTTSAPAKCWTTDVKDLSWPGTPEPPSRAPSASAGRCSDSQQTQQQQQPMQQQHEGGAEAEVEGVEGDVVVFAEVEEEEGGGGKAPGRAEAEEQCPVLRTQELPDASSTCTMDSDTGLPSAAAPWPPRAAVNQALSCSQRSRNSSGAGRHRVGKAVSFQSNLEDYDSSVEVRSTAAALAVAAAASPAAEPCALY</sequence>
<feature type="compositionally biased region" description="Polar residues" evidence="1">
    <location>
        <begin position="132"/>
        <end position="142"/>
    </location>
</feature>
<feature type="region of interest" description="Disordered" evidence="1">
    <location>
        <begin position="213"/>
        <end position="261"/>
    </location>
</feature>